<reference evidence="3" key="1">
    <citation type="submission" date="2016-10" db="EMBL/GenBank/DDBJ databases">
        <authorList>
            <person name="Varghese N."/>
            <person name="Submissions S."/>
        </authorList>
    </citation>
    <scope>NUCLEOTIDE SEQUENCE [LARGE SCALE GENOMIC DNA]</scope>
    <source>
        <strain evidence="3">DSM 19110</strain>
    </source>
</reference>
<evidence type="ECO:0000313" key="3">
    <source>
        <dbReference type="Proteomes" id="UP000183200"/>
    </source>
</evidence>
<keyword evidence="1" id="KW-1133">Transmembrane helix</keyword>
<feature type="transmembrane region" description="Helical" evidence="1">
    <location>
        <begin position="69"/>
        <end position="90"/>
    </location>
</feature>
<sequence>MERLIGLTKLQRFFCCLAGYDRFVLAYCPTLFNAFSGIGYLVLLGLFALSASVFVYARDLFGFTPSTALFCAIVLGILMGFGFKLSAFLFHRSNSISLLIPLLMLSIPLAFLVAYGLSFGIFKSEILVYIFFNDSRSDSWSSRSLLLFDLCTDGDEGSSILSICICIALFVTLLLSAPFVLIYHYRNSIYYQTFQRYVQDFSTR</sequence>
<protein>
    <submittedName>
        <fullName evidence="2">Uncharacterized protein</fullName>
    </submittedName>
</protein>
<accession>A0A1G9LGI8</accession>
<dbReference type="AlphaFoldDB" id="A0A1G9LGI8"/>
<feature type="transmembrane region" description="Helical" evidence="1">
    <location>
        <begin position="96"/>
        <end position="117"/>
    </location>
</feature>
<organism evidence="2 3">
    <name type="scientific">Pedobacter steynii</name>
    <dbReference type="NCBI Taxonomy" id="430522"/>
    <lineage>
        <taxon>Bacteria</taxon>
        <taxon>Pseudomonadati</taxon>
        <taxon>Bacteroidota</taxon>
        <taxon>Sphingobacteriia</taxon>
        <taxon>Sphingobacteriales</taxon>
        <taxon>Sphingobacteriaceae</taxon>
        <taxon>Pedobacter</taxon>
    </lineage>
</organism>
<name>A0A1G9LGI8_9SPHI</name>
<proteinExistence type="predicted"/>
<evidence type="ECO:0000256" key="1">
    <source>
        <dbReference type="SAM" id="Phobius"/>
    </source>
</evidence>
<dbReference type="Proteomes" id="UP000183200">
    <property type="component" value="Unassembled WGS sequence"/>
</dbReference>
<keyword evidence="3" id="KW-1185">Reference proteome</keyword>
<feature type="transmembrane region" description="Helical" evidence="1">
    <location>
        <begin position="160"/>
        <end position="185"/>
    </location>
</feature>
<evidence type="ECO:0000313" key="2">
    <source>
        <dbReference type="EMBL" id="SDL60893.1"/>
    </source>
</evidence>
<feature type="transmembrane region" description="Helical" evidence="1">
    <location>
        <begin position="38"/>
        <end position="57"/>
    </location>
</feature>
<dbReference type="EMBL" id="FNGY01000001">
    <property type="protein sequence ID" value="SDL60893.1"/>
    <property type="molecule type" value="Genomic_DNA"/>
</dbReference>
<keyword evidence="1" id="KW-0472">Membrane</keyword>
<dbReference type="RefSeq" id="WP_074604862.1">
    <property type="nucleotide sequence ID" value="NZ_FNGY01000001.1"/>
</dbReference>
<keyword evidence="1" id="KW-0812">Transmembrane</keyword>
<gene>
    <name evidence="2" type="ORF">SAMN05421820_101877</name>
</gene>